<name>A0A6A0AF62_HAELA</name>
<accession>A0A6A0AF62</accession>
<comment type="caution">
    <text evidence="1">The sequence shown here is derived from an EMBL/GenBank/DDBJ whole genome shotgun (WGS) entry which is preliminary data.</text>
</comment>
<organism evidence="1 2">
    <name type="scientific">Haematococcus lacustris</name>
    <name type="common">Green alga</name>
    <name type="synonym">Haematococcus pluvialis</name>
    <dbReference type="NCBI Taxonomy" id="44745"/>
    <lineage>
        <taxon>Eukaryota</taxon>
        <taxon>Viridiplantae</taxon>
        <taxon>Chlorophyta</taxon>
        <taxon>core chlorophytes</taxon>
        <taxon>Chlorophyceae</taxon>
        <taxon>CS clade</taxon>
        <taxon>Chlamydomonadales</taxon>
        <taxon>Haematococcaceae</taxon>
        <taxon>Haematococcus</taxon>
    </lineage>
</organism>
<evidence type="ECO:0000313" key="2">
    <source>
        <dbReference type="Proteomes" id="UP000485058"/>
    </source>
</evidence>
<proteinExistence type="predicted"/>
<evidence type="ECO:0000313" key="1">
    <source>
        <dbReference type="EMBL" id="GFH31295.1"/>
    </source>
</evidence>
<dbReference type="AlphaFoldDB" id="A0A6A0AF62"/>
<protein>
    <submittedName>
        <fullName evidence="1">Uncharacterized protein</fullName>
    </submittedName>
</protein>
<dbReference type="EMBL" id="BLLF01005512">
    <property type="protein sequence ID" value="GFH31295.1"/>
    <property type="molecule type" value="Genomic_DNA"/>
</dbReference>
<reference evidence="1 2" key="1">
    <citation type="submission" date="2020-02" db="EMBL/GenBank/DDBJ databases">
        <title>Draft genome sequence of Haematococcus lacustris strain NIES-144.</title>
        <authorList>
            <person name="Morimoto D."/>
            <person name="Nakagawa S."/>
            <person name="Yoshida T."/>
            <person name="Sawayama S."/>
        </authorList>
    </citation>
    <scope>NUCLEOTIDE SEQUENCE [LARGE SCALE GENOMIC DNA]</scope>
    <source>
        <strain evidence="1 2">NIES-144</strain>
    </source>
</reference>
<gene>
    <name evidence="1" type="ORF">HaLaN_30308</name>
</gene>
<keyword evidence="2" id="KW-1185">Reference proteome</keyword>
<dbReference type="Proteomes" id="UP000485058">
    <property type="component" value="Unassembled WGS sequence"/>
</dbReference>
<sequence length="137" mass="14742">MLNASNLLPPYKAYCLLPKQAPIAQASKPCSTVQGLLPEHQVCIKSNTLAAMTLGMPIACLETKGWNPDKDKSRGSLMTCKRETCHAMQSVVSMSMGGRTCMADVGGKGNAMAAPARESTEGISMHEPMPWHYADRC</sequence>